<sequence length="39" mass="4420">METNGIALCTECQEVEQVVLVCPKHKLAPRKTDYAKLFL</sequence>
<accession>E6K5C4</accession>
<dbReference type="AlphaFoldDB" id="E6K5C4"/>
<comment type="caution">
    <text evidence="1">The sequence shown here is derived from an EMBL/GenBank/DDBJ whole genome shotgun (WGS) entry which is preliminary data.</text>
</comment>
<evidence type="ECO:0000313" key="1">
    <source>
        <dbReference type="EMBL" id="EFU31252.1"/>
    </source>
</evidence>
<name>E6K5C4_9BACT</name>
<reference evidence="1 2" key="1">
    <citation type="submission" date="2010-10" db="EMBL/GenBank/DDBJ databases">
        <authorList>
            <person name="Muzny D."/>
            <person name="Qin X."/>
            <person name="Deng J."/>
            <person name="Jiang H."/>
            <person name="Liu Y."/>
            <person name="Qu J."/>
            <person name="Song X.-Z."/>
            <person name="Zhang L."/>
            <person name="Thornton R."/>
            <person name="Coyle M."/>
            <person name="Francisco L."/>
            <person name="Jackson L."/>
            <person name="Javaid M."/>
            <person name="Korchina V."/>
            <person name="Kovar C."/>
            <person name="Mata R."/>
            <person name="Mathew T."/>
            <person name="Ngo R."/>
            <person name="Nguyen L."/>
            <person name="Nguyen N."/>
            <person name="Okwuonu G."/>
            <person name="Ongeri F."/>
            <person name="Pham C."/>
            <person name="Simmons D."/>
            <person name="Wilczek-Boney K."/>
            <person name="Hale W."/>
            <person name="Jakkamsetti A."/>
            <person name="Pham P."/>
            <person name="Ruth R."/>
            <person name="San Lucas F."/>
            <person name="Warren J."/>
            <person name="Zhang J."/>
            <person name="Zhao Z."/>
            <person name="Zhou C."/>
            <person name="Zhu D."/>
            <person name="Lee S."/>
            <person name="Bess C."/>
            <person name="Blankenburg K."/>
            <person name="Forbes L."/>
            <person name="Fu Q."/>
            <person name="Gubbala S."/>
            <person name="Hirani K."/>
            <person name="Jayaseelan J.C."/>
            <person name="Lara F."/>
            <person name="Munidasa M."/>
            <person name="Palculict T."/>
            <person name="Patil S."/>
            <person name="Pu L.-L."/>
            <person name="Saada N."/>
            <person name="Tang L."/>
            <person name="Weissenberger G."/>
            <person name="Zhu Y."/>
            <person name="Hemphill L."/>
            <person name="Shang Y."/>
            <person name="Youmans B."/>
            <person name="Ayvaz T."/>
            <person name="Ross M."/>
            <person name="Santibanez J."/>
            <person name="Aqrawi P."/>
            <person name="Gross S."/>
            <person name="Joshi V."/>
            <person name="Fowler G."/>
            <person name="Nazareth L."/>
            <person name="Reid J."/>
            <person name="Worley K."/>
            <person name="Petrosino J."/>
            <person name="Highlander S."/>
            <person name="Gibbs R."/>
        </authorList>
    </citation>
    <scope>NUCLEOTIDE SEQUENCE [LARGE SCALE GENOMIC DNA]</scope>
    <source>
        <strain evidence="1 2">ATCC 33574</strain>
    </source>
</reference>
<dbReference type="HOGENOM" id="CLU_3314535_0_0_10"/>
<evidence type="ECO:0000313" key="2">
    <source>
        <dbReference type="Proteomes" id="UP000003112"/>
    </source>
</evidence>
<dbReference type="EMBL" id="AEPD01000017">
    <property type="protein sequence ID" value="EFU31252.1"/>
    <property type="molecule type" value="Genomic_DNA"/>
</dbReference>
<gene>
    <name evidence="1" type="ORF">HMPREF6485_0968</name>
</gene>
<organism evidence="1 2">
    <name type="scientific">Segatella buccae ATCC 33574</name>
    <dbReference type="NCBI Taxonomy" id="873513"/>
    <lineage>
        <taxon>Bacteria</taxon>
        <taxon>Pseudomonadati</taxon>
        <taxon>Bacteroidota</taxon>
        <taxon>Bacteroidia</taxon>
        <taxon>Bacteroidales</taxon>
        <taxon>Prevotellaceae</taxon>
        <taxon>Segatella</taxon>
    </lineage>
</organism>
<dbReference type="Proteomes" id="UP000003112">
    <property type="component" value="Unassembled WGS sequence"/>
</dbReference>
<keyword evidence="2" id="KW-1185">Reference proteome</keyword>
<proteinExistence type="predicted"/>
<protein>
    <submittedName>
        <fullName evidence="1">Uncharacterized protein</fullName>
    </submittedName>
</protein>